<dbReference type="EMBL" id="LN899824">
    <property type="protein sequence ID" value="CUV31184.1"/>
    <property type="molecule type" value="Genomic_DNA"/>
</dbReference>
<sequence length="196" mass="21727">MEIEMSGVSDVNKKIARHIASKFGGSPKVTRYWSDDQAISVDLLAAAGSPCSGVMSYGTIGLSDHPVRINDDGDEVCVELLGACADAVKNFPNALTTAAFYTIRNQWHCVHGGVLQNALDMYKLSVTMKHFLFTSPFLWEGFNGVDFDDKKVHWLLAVPISDAEHAYLQDHGLDALERAFEDRQIDIFDINRDSVF</sequence>
<evidence type="ECO:0000313" key="2">
    <source>
        <dbReference type="EMBL" id="CUV31184.1"/>
    </source>
</evidence>
<dbReference type="Pfam" id="PF05076">
    <property type="entry name" value="SUFU"/>
    <property type="match status" value="1"/>
</dbReference>
<dbReference type="AlphaFoldDB" id="A0A0S4V938"/>
<name>A0A0S4V938_RALSL</name>
<feature type="domain" description="Suppressor of fused-like" evidence="1">
    <location>
        <begin position="41"/>
        <end position="192"/>
    </location>
</feature>
<accession>A0A0S4V938</accession>
<protein>
    <submittedName>
        <fullName evidence="2">Antitoxin YqcF</fullName>
    </submittedName>
</protein>
<evidence type="ECO:0000259" key="1">
    <source>
        <dbReference type="Pfam" id="PF05076"/>
    </source>
</evidence>
<dbReference type="InterPro" id="IPR020941">
    <property type="entry name" value="SUFU-like_domain"/>
</dbReference>
<organism evidence="2">
    <name type="scientific">Ralstonia solanacearum</name>
    <name type="common">Pseudomonas solanacearum</name>
    <dbReference type="NCBI Taxonomy" id="305"/>
    <lineage>
        <taxon>Bacteria</taxon>
        <taxon>Pseudomonadati</taxon>
        <taxon>Pseudomonadota</taxon>
        <taxon>Betaproteobacteria</taxon>
        <taxon>Burkholderiales</taxon>
        <taxon>Burkholderiaceae</taxon>
        <taxon>Ralstonia</taxon>
        <taxon>Ralstonia solanacearum species complex</taxon>
    </lineage>
</organism>
<gene>
    <name evidence="2" type="primary">yqcF</name>
    <name evidence="2" type="ORF">RUN1985_v1_830005</name>
</gene>
<reference evidence="2" key="1">
    <citation type="submission" date="2015-10" db="EMBL/GenBank/DDBJ databases">
        <authorList>
            <person name="Gilbert D.G."/>
        </authorList>
    </citation>
    <scope>NUCLEOTIDE SEQUENCE</scope>
    <source>
        <strain evidence="2">Phyl III-seqv23</strain>
    </source>
</reference>
<proteinExistence type="predicted"/>